<accession>A0A9P6F296</accession>
<comment type="caution">
    <text evidence="2">The sequence shown here is derived from an EMBL/GenBank/DDBJ whole genome shotgun (WGS) entry which is preliminary data.</text>
</comment>
<dbReference type="AlphaFoldDB" id="A0A9P6F296"/>
<evidence type="ECO:0000313" key="3">
    <source>
        <dbReference type="Proteomes" id="UP000723463"/>
    </source>
</evidence>
<feature type="compositionally biased region" description="Low complexity" evidence="1">
    <location>
        <begin position="26"/>
        <end position="38"/>
    </location>
</feature>
<feature type="compositionally biased region" description="Polar residues" evidence="1">
    <location>
        <begin position="39"/>
        <end position="51"/>
    </location>
</feature>
<organism evidence="2 3">
    <name type="scientific">Mortierella hygrophila</name>
    <dbReference type="NCBI Taxonomy" id="979708"/>
    <lineage>
        <taxon>Eukaryota</taxon>
        <taxon>Fungi</taxon>
        <taxon>Fungi incertae sedis</taxon>
        <taxon>Mucoromycota</taxon>
        <taxon>Mortierellomycotina</taxon>
        <taxon>Mortierellomycetes</taxon>
        <taxon>Mortierellales</taxon>
        <taxon>Mortierellaceae</taxon>
        <taxon>Mortierella</taxon>
    </lineage>
</organism>
<keyword evidence="3" id="KW-1185">Reference proteome</keyword>
<feature type="region of interest" description="Disordered" evidence="1">
    <location>
        <begin position="1"/>
        <end position="57"/>
    </location>
</feature>
<evidence type="ECO:0000313" key="2">
    <source>
        <dbReference type="EMBL" id="KAF9540320.1"/>
    </source>
</evidence>
<reference evidence="2" key="1">
    <citation type="journal article" date="2020" name="Fungal Divers.">
        <title>Resolving the Mortierellaceae phylogeny through synthesis of multi-gene phylogenetics and phylogenomics.</title>
        <authorList>
            <person name="Vandepol N."/>
            <person name="Liber J."/>
            <person name="Desiro A."/>
            <person name="Na H."/>
            <person name="Kennedy M."/>
            <person name="Barry K."/>
            <person name="Grigoriev I.V."/>
            <person name="Miller A.N."/>
            <person name="O'Donnell K."/>
            <person name="Stajich J.E."/>
            <person name="Bonito G."/>
        </authorList>
    </citation>
    <scope>NUCLEOTIDE SEQUENCE</scope>
    <source>
        <strain evidence="2">NRRL 2591</strain>
    </source>
</reference>
<sequence length="185" mass="20296">MEGATTCPPMEPRNEMMKAHPDQHPSAASQATTTATSTLVPNNVPSVSATKDTPPEPKKVSYAAMVSNGRGPSKAVSADIRQIKCQICTGKHDPYPARFSRVRGGHFMAVPKYLVGIPHKDLLTQLAATFPRMTSFIDWEKDDYHFSFASDEVLKKALDTPLVVNGFIVPTFEAPYIPWPCPLIK</sequence>
<name>A0A9P6F296_9FUNG</name>
<gene>
    <name evidence="2" type="ORF">EC957_004398</name>
</gene>
<proteinExistence type="predicted"/>
<evidence type="ECO:0000256" key="1">
    <source>
        <dbReference type="SAM" id="MobiDB-lite"/>
    </source>
</evidence>
<dbReference type="EMBL" id="JAAAXW010000205">
    <property type="protein sequence ID" value="KAF9540320.1"/>
    <property type="molecule type" value="Genomic_DNA"/>
</dbReference>
<protein>
    <submittedName>
        <fullName evidence="2">Uncharacterized protein</fullName>
    </submittedName>
</protein>
<dbReference type="Proteomes" id="UP000723463">
    <property type="component" value="Unassembled WGS sequence"/>
</dbReference>
<feature type="compositionally biased region" description="Basic and acidic residues" evidence="1">
    <location>
        <begin position="12"/>
        <end position="23"/>
    </location>
</feature>